<dbReference type="GO" id="GO:0000272">
    <property type="term" value="P:polysaccharide catabolic process"/>
    <property type="evidence" value="ECO:0007669"/>
    <property type="project" value="UniProtKB-KW"/>
</dbReference>
<dbReference type="GO" id="GO:0005576">
    <property type="term" value="C:extracellular region"/>
    <property type="evidence" value="ECO:0007669"/>
    <property type="project" value="InterPro"/>
</dbReference>
<dbReference type="EC" id="3.2.1.14" evidence="3"/>
<keyword evidence="9" id="KW-0119">Carbohydrate metabolism</keyword>
<feature type="domain" description="GH18" evidence="12">
    <location>
        <begin position="485"/>
        <end position="787"/>
    </location>
</feature>
<dbReference type="InterPro" id="IPR036508">
    <property type="entry name" value="Chitin-bd_dom_sf"/>
</dbReference>
<gene>
    <name evidence="13" type="primary">Chia_0</name>
    <name evidence="13" type="ORF">N1851_005795</name>
</gene>
<dbReference type="Gene3D" id="3.20.20.80">
    <property type="entry name" value="Glycosidases"/>
    <property type="match status" value="4"/>
</dbReference>
<dbReference type="PROSITE" id="PS01095">
    <property type="entry name" value="GH18_1"/>
    <property type="match status" value="2"/>
</dbReference>
<dbReference type="SUPFAM" id="SSF57625">
    <property type="entry name" value="Invertebrate chitin-binding proteins"/>
    <property type="match status" value="1"/>
</dbReference>
<dbReference type="SMART" id="SM00494">
    <property type="entry name" value="ChtBD2"/>
    <property type="match status" value="1"/>
</dbReference>
<keyword evidence="7" id="KW-1015">Disulfide bond</keyword>
<dbReference type="GO" id="GO:0006032">
    <property type="term" value="P:chitin catabolic process"/>
    <property type="evidence" value="ECO:0007669"/>
    <property type="project" value="UniProtKB-KW"/>
</dbReference>
<dbReference type="InterPro" id="IPR001223">
    <property type="entry name" value="Glyco_hydro18_cat"/>
</dbReference>
<dbReference type="InterPro" id="IPR029070">
    <property type="entry name" value="Chitinase_insertion_sf"/>
</dbReference>
<dbReference type="Proteomes" id="UP001174136">
    <property type="component" value="Unassembled WGS sequence"/>
</dbReference>
<proteinExistence type="inferred from homology"/>
<keyword evidence="9" id="KW-0624">Polysaccharide degradation</keyword>
<feature type="compositionally biased region" description="Low complexity" evidence="10">
    <location>
        <begin position="403"/>
        <end position="421"/>
    </location>
</feature>
<keyword evidence="14" id="KW-1185">Reference proteome</keyword>
<dbReference type="GO" id="GO:0008061">
    <property type="term" value="F:chitin binding"/>
    <property type="evidence" value="ECO:0007669"/>
    <property type="project" value="UniProtKB-KW"/>
</dbReference>
<feature type="domain" description="GH18" evidence="12">
    <location>
        <begin position="44"/>
        <end position="403"/>
    </location>
</feature>
<dbReference type="InterPro" id="IPR001579">
    <property type="entry name" value="Glyco_hydro_18_chit_AS"/>
</dbReference>
<dbReference type="FunFam" id="3.20.20.80:FF:000007">
    <property type="entry name" value="Acidic mammalian chitinase"/>
    <property type="match status" value="1"/>
</dbReference>
<sequence>MSDSHSLSFLQLVTVATAPGSAMAKLTILCGLVLLLSLQMVSSFRLVCYFTNWSQYRPGVGRFLPANVDPHLCTHVIYAFSVLNHANELVTFEWNDETLYKSFNDLKHRFTIMVSTDANRQRFIQSSIRMLRLHGFDGLDLDWEYPGSRGSPPHDKQRFTQLCKELLAAFEKEASETRRPRLMLTAAVAAGKGTIDNGFEVAQLSNVLDFINVMTYDFHGAWDSFTGHNSPLYRGPFDTGEHIYFNVVRIRTLRRPGTDFAIQYWKNQGAAVDKLLLGIATYGRTFRTTTPANGVGAPTNGAASAGPYTREAGFWAYYEICTFLQSADAHWIDEQMVPYATKGNEWVGFDNMRSIELKVQYLKKYKLSGAFIWALDLDDFSGEFCHQGKNPLITHLRSPPLPTTTTTRPKPTIPTTTTTTTPVVPSSQFCKGKPDGLYKNEKNPHTFYNCAYGITYLQDCPSGLVYNDSCKCCNWDLMVNWLKLSSSWCYFTNWSQHRPGFGKFMPSDIDPNLCTHLIYAFAGIDDNDELVTTDRNDEVFYSAVNALKQRIIWKVLFERQKQSFVFAIVSARLFRNPLLKTLLSVGGWTFGSAKFSKMVATQANRRRFIRSSISLLRTHGFDGLDLNWEYPAARGSPAEDKQRFTLLCKVRSHLTPPCVSASHRSQALLSPAATAGSKTLQMRASELLKAYEAEGTLTGRPRLMLIAGVPAVKSVIDAGYEIAEISKYKRFIFLEDTVFPLERKGCVAKLTSCFFPRYLDFINVMTYDYIYYPKQFGESNRTSQPIL</sequence>
<dbReference type="PROSITE" id="PS50940">
    <property type="entry name" value="CHIT_BIND_II"/>
    <property type="match status" value="1"/>
</dbReference>
<organism evidence="13 14">
    <name type="scientific">Merluccius polli</name>
    <name type="common">Benguela hake</name>
    <name type="synonym">Merluccius cadenati</name>
    <dbReference type="NCBI Taxonomy" id="89951"/>
    <lineage>
        <taxon>Eukaryota</taxon>
        <taxon>Metazoa</taxon>
        <taxon>Chordata</taxon>
        <taxon>Craniata</taxon>
        <taxon>Vertebrata</taxon>
        <taxon>Euteleostomi</taxon>
        <taxon>Actinopterygii</taxon>
        <taxon>Neopterygii</taxon>
        <taxon>Teleostei</taxon>
        <taxon>Neoteleostei</taxon>
        <taxon>Acanthomorphata</taxon>
        <taxon>Zeiogadaria</taxon>
        <taxon>Gadariae</taxon>
        <taxon>Gadiformes</taxon>
        <taxon>Gadoidei</taxon>
        <taxon>Merlucciidae</taxon>
        <taxon>Merluccius</taxon>
    </lineage>
</organism>
<evidence type="ECO:0000256" key="4">
    <source>
        <dbReference type="ARBA" id="ARBA00022669"/>
    </source>
</evidence>
<evidence type="ECO:0000256" key="3">
    <source>
        <dbReference type="ARBA" id="ARBA00012729"/>
    </source>
</evidence>
<keyword evidence="8" id="KW-0326">Glycosidase</keyword>
<dbReference type="AlphaFoldDB" id="A0AA47PAV8"/>
<evidence type="ECO:0000313" key="14">
    <source>
        <dbReference type="Proteomes" id="UP001174136"/>
    </source>
</evidence>
<dbReference type="PANTHER" id="PTHR11177:SF332">
    <property type="entry name" value="CHITINASE"/>
    <property type="match status" value="1"/>
</dbReference>
<dbReference type="Pfam" id="PF01607">
    <property type="entry name" value="CBM_14"/>
    <property type="match status" value="1"/>
</dbReference>
<dbReference type="PANTHER" id="PTHR11177">
    <property type="entry name" value="CHITINASE"/>
    <property type="match status" value="1"/>
</dbReference>
<dbReference type="Pfam" id="PF00704">
    <property type="entry name" value="Glyco_hydro_18"/>
    <property type="match status" value="2"/>
</dbReference>
<dbReference type="InterPro" id="IPR050314">
    <property type="entry name" value="Glycosyl_Hydrlase_18"/>
</dbReference>
<evidence type="ECO:0000256" key="1">
    <source>
        <dbReference type="ARBA" id="ARBA00000822"/>
    </source>
</evidence>
<keyword evidence="4" id="KW-0147">Chitin-binding</keyword>
<evidence type="ECO:0000256" key="7">
    <source>
        <dbReference type="ARBA" id="ARBA00023157"/>
    </source>
</evidence>
<evidence type="ECO:0000256" key="10">
    <source>
        <dbReference type="SAM" id="MobiDB-lite"/>
    </source>
</evidence>
<dbReference type="InterPro" id="IPR011583">
    <property type="entry name" value="Chitinase_II/V-like_cat"/>
</dbReference>
<dbReference type="GO" id="GO:0008843">
    <property type="term" value="F:endochitinase activity"/>
    <property type="evidence" value="ECO:0007669"/>
    <property type="project" value="UniProtKB-EC"/>
</dbReference>
<evidence type="ECO:0000256" key="2">
    <source>
        <dbReference type="ARBA" id="ARBA00009121"/>
    </source>
</evidence>
<dbReference type="PROSITE" id="PS51910">
    <property type="entry name" value="GH18_2"/>
    <property type="match status" value="2"/>
</dbReference>
<evidence type="ECO:0000313" key="13">
    <source>
        <dbReference type="EMBL" id="KAK0152677.1"/>
    </source>
</evidence>
<dbReference type="SMART" id="SM00636">
    <property type="entry name" value="Glyco_18"/>
    <property type="match status" value="2"/>
</dbReference>
<feature type="domain" description="Chitin-binding type-2" evidence="11">
    <location>
        <begin position="427"/>
        <end position="491"/>
    </location>
</feature>
<evidence type="ECO:0000259" key="12">
    <source>
        <dbReference type="PROSITE" id="PS51910"/>
    </source>
</evidence>
<comment type="catalytic activity">
    <reaction evidence="1">
        <text>Random endo-hydrolysis of N-acetyl-beta-D-glucosaminide (1-&gt;4)-beta-linkages in chitin and chitodextrins.</text>
        <dbReference type="EC" id="3.2.1.14"/>
    </reaction>
</comment>
<dbReference type="SUPFAM" id="SSF54556">
    <property type="entry name" value="Chitinase insertion domain"/>
    <property type="match status" value="1"/>
</dbReference>
<evidence type="ECO:0000256" key="5">
    <source>
        <dbReference type="ARBA" id="ARBA00022801"/>
    </source>
</evidence>
<evidence type="ECO:0000256" key="6">
    <source>
        <dbReference type="ARBA" id="ARBA00023024"/>
    </source>
</evidence>
<feature type="region of interest" description="Disordered" evidence="10">
    <location>
        <begin position="396"/>
        <end position="421"/>
    </location>
</feature>
<accession>A0AA47PAV8</accession>
<evidence type="ECO:0000259" key="11">
    <source>
        <dbReference type="PROSITE" id="PS50940"/>
    </source>
</evidence>
<name>A0AA47PAV8_MERPO</name>
<reference evidence="13" key="1">
    <citation type="journal article" date="2023" name="Front. Mar. Sci.">
        <title>A new Merluccius polli reference genome to investigate the effects of global change in West African waters.</title>
        <authorList>
            <person name="Mateo J.L."/>
            <person name="Blanco-Fernandez C."/>
            <person name="Garcia-Vazquez E."/>
            <person name="Machado-Schiaffino G."/>
        </authorList>
    </citation>
    <scope>NUCLEOTIDE SEQUENCE</scope>
    <source>
        <strain evidence="13">C29</strain>
        <tissue evidence="13">Fin</tissue>
    </source>
</reference>
<dbReference type="EMBL" id="JAOPHQ010000921">
    <property type="protein sequence ID" value="KAK0152677.1"/>
    <property type="molecule type" value="Genomic_DNA"/>
</dbReference>
<dbReference type="CDD" id="cd02872">
    <property type="entry name" value="GH18_chitolectin_chitotriosidase"/>
    <property type="match status" value="1"/>
</dbReference>
<evidence type="ECO:0000256" key="8">
    <source>
        <dbReference type="ARBA" id="ARBA00023295"/>
    </source>
</evidence>
<comment type="similarity">
    <text evidence="2">Belongs to the glycosyl hydrolase 18 family. Chitinase class II subfamily.</text>
</comment>
<comment type="caution">
    <text evidence="13">The sequence shown here is derived from an EMBL/GenBank/DDBJ whole genome shotgun (WGS) entry which is preliminary data.</text>
</comment>
<dbReference type="InterPro" id="IPR002557">
    <property type="entry name" value="Chitin-bd_dom"/>
</dbReference>
<protein>
    <recommendedName>
        <fullName evidence="3">chitinase</fullName>
        <ecNumber evidence="3">3.2.1.14</ecNumber>
    </recommendedName>
</protein>
<dbReference type="InterPro" id="IPR017853">
    <property type="entry name" value="GH"/>
</dbReference>
<evidence type="ECO:0000256" key="9">
    <source>
        <dbReference type="ARBA" id="ARBA00023326"/>
    </source>
</evidence>
<keyword evidence="6" id="KW-0146">Chitin degradation</keyword>
<keyword evidence="5" id="KW-0378">Hydrolase</keyword>
<dbReference type="SUPFAM" id="SSF51445">
    <property type="entry name" value="(Trans)glycosidases"/>
    <property type="match status" value="2"/>
</dbReference>